<sequence length="128" mass="14946">MINDFGYGIIPMPYSKQQNEQNNNDPNKILSSNIKDKEIEKEATIEKEKLQIELEKCQFQVSEIQNHLSISNKRNNELKNQLENVNQYNIQLKTELSEAKAEIEKLNNKLSKIKSQGDKNDIFDCFNQ</sequence>
<organism evidence="2 3">
    <name type="scientific">Cyanobacterium aponinum 0216</name>
    <dbReference type="NCBI Taxonomy" id="2676140"/>
    <lineage>
        <taxon>Bacteria</taxon>
        <taxon>Bacillati</taxon>
        <taxon>Cyanobacteriota</taxon>
        <taxon>Cyanophyceae</taxon>
        <taxon>Oscillatoriophycideae</taxon>
        <taxon>Chroococcales</taxon>
        <taxon>Geminocystaceae</taxon>
        <taxon>Cyanobacterium</taxon>
    </lineage>
</organism>
<dbReference type="Proteomes" id="UP000437131">
    <property type="component" value="Unassembled WGS sequence"/>
</dbReference>
<reference evidence="2 3" key="1">
    <citation type="submission" date="2019-11" db="EMBL/GenBank/DDBJ databases">
        <title>Isolation of a new High Light Tolerant Cyanobacteria.</title>
        <authorList>
            <person name="Dobson Z."/>
            <person name="Vaughn N."/>
            <person name="Vaughn M."/>
            <person name="Fromme P."/>
            <person name="Mazor Y."/>
        </authorList>
    </citation>
    <scope>NUCLEOTIDE SEQUENCE [LARGE SCALE GENOMIC DNA]</scope>
    <source>
        <strain evidence="2 3">0216</strain>
    </source>
</reference>
<protein>
    <submittedName>
        <fullName evidence="2">Uncharacterized protein</fullName>
    </submittedName>
</protein>
<evidence type="ECO:0000256" key="1">
    <source>
        <dbReference type="SAM" id="Coils"/>
    </source>
</evidence>
<dbReference type="AlphaFoldDB" id="A0A844GW04"/>
<evidence type="ECO:0000313" key="3">
    <source>
        <dbReference type="Proteomes" id="UP000437131"/>
    </source>
</evidence>
<evidence type="ECO:0000313" key="2">
    <source>
        <dbReference type="EMBL" id="MTF40330.1"/>
    </source>
</evidence>
<dbReference type="EMBL" id="WMIA01000025">
    <property type="protein sequence ID" value="MTF40330.1"/>
    <property type="molecule type" value="Genomic_DNA"/>
</dbReference>
<accession>A0A844GW04</accession>
<name>A0A844GW04_9CHRO</name>
<feature type="coiled-coil region" evidence="1">
    <location>
        <begin position="40"/>
        <end position="116"/>
    </location>
</feature>
<gene>
    <name evidence="2" type="ORF">GGC33_15535</name>
</gene>
<keyword evidence="1" id="KW-0175">Coiled coil</keyword>
<proteinExistence type="predicted"/>
<comment type="caution">
    <text evidence="2">The sequence shown here is derived from an EMBL/GenBank/DDBJ whole genome shotgun (WGS) entry which is preliminary data.</text>
</comment>
<dbReference type="RefSeq" id="WP_155084537.1">
    <property type="nucleotide sequence ID" value="NZ_WMIA01000025.1"/>
</dbReference>